<comment type="caution">
    <text evidence="1">The sequence shown here is derived from an EMBL/GenBank/DDBJ whole genome shotgun (WGS) entry which is preliminary data.</text>
</comment>
<sequence>MKRKSEEENFWNRHVTAIRNPEYRQYIPDTGHLIVNCMVRKRQNREAWESVHLFV</sequence>
<dbReference type="EMBL" id="AAXB02000002">
    <property type="protein sequence ID" value="EDM63803.1"/>
    <property type="molecule type" value="Genomic_DNA"/>
</dbReference>
<dbReference type="AlphaFoldDB" id="A6BDW4"/>
<reference evidence="1 2" key="1">
    <citation type="submission" date="2007-03" db="EMBL/GenBank/DDBJ databases">
        <authorList>
            <person name="Fulton L."/>
            <person name="Clifton S."/>
            <person name="Fulton B."/>
            <person name="Xu J."/>
            <person name="Minx P."/>
            <person name="Pepin K.H."/>
            <person name="Johnson M."/>
            <person name="Thiruvilangam P."/>
            <person name="Bhonagiri V."/>
            <person name="Nash W.E."/>
            <person name="Mardis E.R."/>
            <person name="Wilson R.K."/>
        </authorList>
    </citation>
    <scope>NUCLEOTIDE SEQUENCE [LARGE SCALE GENOMIC DNA]</scope>
    <source>
        <strain evidence="1 2">DSM 13814</strain>
    </source>
</reference>
<gene>
    <name evidence="1" type="ORF">DORLON_00480</name>
</gene>
<dbReference type="Proteomes" id="UP000004016">
    <property type="component" value="Unassembled WGS sequence"/>
</dbReference>
<evidence type="ECO:0000313" key="2">
    <source>
        <dbReference type="Proteomes" id="UP000004016"/>
    </source>
</evidence>
<name>A6BDW4_9FIRM</name>
<accession>A6BDW4</accession>
<proteinExistence type="predicted"/>
<protein>
    <submittedName>
        <fullName evidence="1">Uncharacterized protein</fullName>
    </submittedName>
</protein>
<dbReference type="HOGENOM" id="CLU_3024844_0_0_9"/>
<evidence type="ECO:0000313" key="1">
    <source>
        <dbReference type="EMBL" id="EDM63803.1"/>
    </source>
</evidence>
<organism evidence="1 2">
    <name type="scientific">Dorea longicatena DSM 13814</name>
    <dbReference type="NCBI Taxonomy" id="411462"/>
    <lineage>
        <taxon>Bacteria</taxon>
        <taxon>Bacillati</taxon>
        <taxon>Bacillota</taxon>
        <taxon>Clostridia</taxon>
        <taxon>Lachnospirales</taxon>
        <taxon>Lachnospiraceae</taxon>
        <taxon>Dorea</taxon>
    </lineage>
</organism>
<reference evidence="1 2" key="2">
    <citation type="submission" date="2007-04" db="EMBL/GenBank/DDBJ databases">
        <title>Draft genome sequence of Dorea longicatena (DSM 13814).</title>
        <authorList>
            <person name="Sudarsanam P."/>
            <person name="Ley R."/>
            <person name="Guruge J."/>
            <person name="Turnbaugh P.J."/>
            <person name="Mahowald M."/>
            <person name="Liep D."/>
            <person name="Gordon J."/>
        </authorList>
    </citation>
    <scope>NUCLEOTIDE SEQUENCE [LARGE SCALE GENOMIC DNA]</scope>
    <source>
        <strain evidence="1 2">DSM 13814</strain>
    </source>
</reference>